<protein>
    <submittedName>
        <fullName evidence="2">Uncharacterized protein</fullName>
    </submittedName>
</protein>
<keyword evidence="3" id="KW-1185">Reference proteome</keyword>
<accession>A0A518DPG9</accession>
<gene>
    <name evidence="2" type="ORF">Pla8534_14840</name>
</gene>
<sequence>MSGALSGKAAGEAGTSFPRRHKPRFVSPVKVKNTFQPAVLHDCPASAHRWVHFVVSIPGKINGRFVATHRNAVADVAVNVAEME</sequence>
<feature type="region of interest" description="Disordered" evidence="1">
    <location>
        <begin position="1"/>
        <end position="22"/>
    </location>
</feature>
<name>A0A518DPG9_9BACT</name>
<dbReference type="AlphaFoldDB" id="A0A518DPG9"/>
<evidence type="ECO:0000313" key="3">
    <source>
        <dbReference type="Proteomes" id="UP000317648"/>
    </source>
</evidence>
<reference evidence="2 3" key="1">
    <citation type="submission" date="2019-02" db="EMBL/GenBank/DDBJ databases">
        <title>Deep-cultivation of Planctomycetes and their phenomic and genomic characterization uncovers novel biology.</title>
        <authorList>
            <person name="Wiegand S."/>
            <person name="Jogler M."/>
            <person name="Boedeker C."/>
            <person name="Pinto D."/>
            <person name="Vollmers J."/>
            <person name="Rivas-Marin E."/>
            <person name="Kohn T."/>
            <person name="Peeters S.H."/>
            <person name="Heuer A."/>
            <person name="Rast P."/>
            <person name="Oberbeckmann S."/>
            <person name="Bunk B."/>
            <person name="Jeske O."/>
            <person name="Meyerdierks A."/>
            <person name="Storesund J.E."/>
            <person name="Kallscheuer N."/>
            <person name="Luecker S."/>
            <person name="Lage O.M."/>
            <person name="Pohl T."/>
            <person name="Merkel B.J."/>
            <person name="Hornburger P."/>
            <person name="Mueller R.-W."/>
            <person name="Bruemmer F."/>
            <person name="Labrenz M."/>
            <person name="Spormann A.M."/>
            <person name="Op den Camp H."/>
            <person name="Overmann J."/>
            <person name="Amann R."/>
            <person name="Jetten M.S.M."/>
            <person name="Mascher T."/>
            <person name="Medema M.H."/>
            <person name="Devos D.P."/>
            <person name="Kaster A.-K."/>
            <person name="Ovreas L."/>
            <person name="Rohde M."/>
            <person name="Galperin M.Y."/>
            <person name="Jogler C."/>
        </authorList>
    </citation>
    <scope>NUCLEOTIDE SEQUENCE [LARGE SCALE GENOMIC DNA]</scope>
    <source>
        <strain evidence="2 3">Pla85_3_4</strain>
    </source>
</reference>
<evidence type="ECO:0000256" key="1">
    <source>
        <dbReference type="SAM" id="MobiDB-lite"/>
    </source>
</evidence>
<dbReference type="KEGG" id="lcre:Pla8534_14840"/>
<evidence type="ECO:0000313" key="2">
    <source>
        <dbReference type="EMBL" id="QDU93703.1"/>
    </source>
</evidence>
<proteinExistence type="predicted"/>
<dbReference type="Proteomes" id="UP000317648">
    <property type="component" value="Chromosome"/>
</dbReference>
<organism evidence="2 3">
    <name type="scientific">Lignipirellula cremea</name>
    <dbReference type="NCBI Taxonomy" id="2528010"/>
    <lineage>
        <taxon>Bacteria</taxon>
        <taxon>Pseudomonadati</taxon>
        <taxon>Planctomycetota</taxon>
        <taxon>Planctomycetia</taxon>
        <taxon>Pirellulales</taxon>
        <taxon>Pirellulaceae</taxon>
        <taxon>Lignipirellula</taxon>
    </lineage>
</organism>
<dbReference type="EMBL" id="CP036433">
    <property type="protein sequence ID" value="QDU93703.1"/>
    <property type="molecule type" value="Genomic_DNA"/>
</dbReference>